<dbReference type="Pfam" id="PF12770">
    <property type="entry name" value="CHAT"/>
    <property type="match status" value="1"/>
</dbReference>
<dbReference type="Gene3D" id="1.25.40.10">
    <property type="entry name" value="Tetratricopeptide repeat domain"/>
    <property type="match status" value="1"/>
</dbReference>
<dbReference type="PANTHER" id="PTHR10098">
    <property type="entry name" value="RAPSYN-RELATED"/>
    <property type="match status" value="1"/>
</dbReference>
<dbReference type="InterPro" id="IPR011990">
    <property type="entry name" value="TPR-like_helical_dom_sf"/>
</dbReference>
<keyword evidence="1" id="KW-1133">Transmembrane helix</keyword>
<evidence type="ECO:0000256" key="1">
    <source>
        <dbReference type="SAM" id="Phobius"/>
    </source>
</evidence>
<name>A0ABP6XD02_9FLAO</name>
<comment type="caution">
    <text evidence="3">The sequence shown here is derived from an EMBL/GenBank/DDBJ whole genome shotgun (WGS) entry which is preliminary data.</text>
</comment>
<keyword evidence="4" id="KW-1185">Reference proteome</keyword>
<proteinExistence type="predicted"/>
<gene>
    <name evidence="3" type="ORF">GCM10022395_13380</name>
</gene>
<feature type="domain" description="CHAT" evidence="2">
    <location>
        <begin position="567"/>
        <end position="820"/>
    </location>
</feature>
<keyword evidence="1" id="KW-0472">Membrane</keyword>
<protein>
    <recommendedName>
        <fullName evidence="2">CHAT domain-containing protein</fullName>
    </recommendedName>
</protein>
<sequence length="857" mass="97693">MNKLYVLLFLHTAFGFSQTLEERIYTVTETFIANKNETSLNTLSSQEILFKKQVETKYEQLALVFLQCNKGHYLHELGFLNKAITTYEDASNRFSTNKLNTLSDFDIIESCLKPLGNLYIKTGDFTNATNTIKHYIFLATEKRQTNHQIGGSINLVKLYQSIGEHQIALKITEDALKSSKASRAQKENLQIAKVNSLIALKAFDQALIENNSPFINSKFSKYKNSYNIALQKENYPGALHHFNKAKAFLKTTILTSRESAKFYVEEAQLYILLNKPNKASESLKTALNILVPDYKKEALPPKELLYAENTFIDIFDLYASIQTNTATALNSLDLSFFVSKLLRNNWTSQESKIKNQVADRHRSETCIDLLFNAYNNSKENTFILQAFQYAENSKASVLTDILIKKQRLQHYPKDSLLIREIALLKEQEHVTSLLIKEQLGTSQASKISALSQKLSSISFQLKTLKPKISKKYPDNSNSLSINDLQQKLKTDKATLVYYFFGKNSIYQFIFSQTNSRLHKIALSDTTRKELTDFIHLFDNASIINNNIKDYTQLAHQVYNLLNFNTVKTEKNVVVIPDGLLNFVPFEALLTKHVNTTAFSKMPYVVKQQTIVYNTNALFYLNERVKAKNNKLLGYFPVFENSNKQLSYSIDEAKTIQNEMPSKLFLRKAATKSSFIENAQNYGTIHLSTHASGGDFVSPASIDFYDDSLYLHELYSLDLNSNLVVLSACETGIGTLYKGEGPMNMARGFQYAGAQNLLISLWQINDLSTSQIMRSFYKHYHNNKLAYRANRISKIDYLEDKSISNVKKSPYYWSAFVFYGSFGKPADSDLSLLFFYIGISIVIILIAVLLMPKLKTND</sequence>
<dbReference type="SUPFAM" id="SSF48452">
    <property type="entry name" value="TPR-like"/>
    <property type="match status" value="1"/>
</dbReference>
<dbReference type="Proteomes" id="UP001500954">
    <property type="component" value="Unassembled WGS sequence"/>
</dbReference>
<dbReference type="InterPro" id="IPR024983">
    <property type="entry name" value="CHAT_dom"/>
</dbReference>
<evidence type="ECO:0000259" key="2">
    <source>
        <dbReference type="Pfam" id="PF12770"/>
    </source>
</evidence>
<evidence type="ECO:0000313" key="3">
    <source>
        <dbReference type="EMBL" id="GAA3564127.1"/>
    </source>
</evidence>
<accession>A0ABP6XD02</accession>
<dbReference type="EMBL" id="BAABCY010000034">
    <property type="protein sequence ID" value="GAA3564127.1"/>
    <property type="molecule type" value="Genomic_DNA"/>
</dbReference>
<feature type="transmembrane region" description="Helical" evidence="1">
    <location>
        <begin position="829"/>
        <end position="850"/>
    </location>
</feature>
<dbReference type="RefSeq" id="WP_345005122.1">
    <property type="nucleotide sequence ID" value="NZ_BAABCY010000034.1"/>
</dbReference>
<organism evidence="3 4">
    <name type="scientific">Snuella lapsa</name>
    <dbReference type="NCBI Taxonomy" id="870481"/>
    <lineage>
        <taxon>Bacteria</taxon>
        <taxon>Pseudomonadati</taxon>
        <taxon>Bacteroidota</taxon>
        <taxon>Flavobacteriia</taxon>
        <taxon>Flavobacteriales</taxon>
        <taxon>Flavobacteriaceae</taxon>
        <taxon>Snuella</taxon>
    </lineage>
</organism>
<reference evidence="4" key="1">
    <citation type="journal article" date="2019" name="Int. J. Syst. Evol. Microbiol.">
        <title>The Global Catalogue of Microorganisms (GCM) 10K type strain sequencing project: providing services to taxonomists for standard genome sequencing and annotation.</title>
        <authorList>
            <consortium name="The Broad Institute Genomics Platform"/>
            <consortium name="The Broad Institute Genome Sequencing Center for Infectious Disease"/>
            <person name="Wu L."/>
            <person name="Ma J."/>
        </authorList>
    </citation>
    <scope>NUCLEOTIDE SEQUENCE [LARGE SCALE GENOMIC DNA]</scope>
    <source>
        <strain evidence="4">JCM 17111</strain>
    </source>
</reference>
<evidence type="ECO:0000313" key="4">
    <source>
        <dbReference type="Proteomes" id="UP001500954"/>
    </source>
</evidence>
<keyword evidence="1" id="KW-0812">Transmembrane</keyword>